<dbReference type="InterPro" id="IPR054154">
    <property type="entry name" value="PEX14-like_M_plants"/>
</dbReference>
<keyword evidence="4" id="KW-0812">Transmembrane</keyword>
<evidence type="ECO:0000256" key="1">
    <source>
        <dbReference type="ARBA" id="ARBA00004549"/>
    </source>
</evidence>
<gene>
    <name evidence="18" type="ORF">URODEC1_LOCUS38665</name>
</gene>
<evidence type="ECO:0000256" key="13">
    <source>
        <dbReference type="ARBA" id="ARBA00064754"/>
    </source>
</evidence>
<dbReference type="GO" id="GO:0005778">
    <property type="term" value="C:peroxisomal membrane"/>
    <property type="evidence" value="ECO:0007669"/>
    <property type="project" value="UniProtKB-SubCell"/>
</dbReference>
<evidence type="ECO:0000256" key="2">
    <source>
        <dbReference type="ARBA" id="ARBA00005443"/>
    </source>
</evidence>
<dbReference type="PANTHER" id="PTHR23058">
    <property type="entry name" value="PEROXISOMAL MEMBRANE PROTEIN PEX14"/>
    <property type="match status" value="1"/>
</dbReference>
<evidence type="ECO:0000256" key="6">
    <source>
        <dbReference type="ARBA" id="ARBA00022989"/>
    </source>
</evidence>
<keyword evidence="5 14" id="KW-0653">Protein transport</keyword>
<proteinExistence type="inferred from homology"/>
<comment type="similarity">
    <text evidence="2 14">Belongs to the peroxin-14 family.</text>
</comment>
<comment type="subunit">
    <text evidence="13">Interacts with PEX13; forming the PEX13-PEX14 docking complex. Interacts with PEX5 (via WxxxF/Y motifs).</text>
</comment>
<evidence type="ECO:0000259" key="16">
    <source>
        <dbReference type="Pfam" id="PF04695"/>
    </source>
</evidence>
<evidence type="ECO:0000256" key="14">
    <source>
        <dbReference type="RuleBase" id="RU367032"/>
    </source>
</evidence>
<evidence type="ECO:0000256" key="11">
    <source>
        <dbReference type="ARBA" id="ARBA00029691"/>
    </source>
</evidence>
<dbReference type="InterPro" id="IPR006785">
    <property type="entry name" value="Pex14_N"/>
</dbReference>
<protein>
    <recommendedName>
        <fullName evidence="10 14">Peroxisomal membrane protein PEX14</fullName>
    </recommendedName>
    <alternativeName>
        <fullName evidence="11 14">Peroxin-14</fullName>
    </alternativeName>
</protein>
<evidence type="ECO:0000256" key="15">
    <source>
        <dbReference type="SAM" id="MobiDB-lite"/>
    </source>
</evidence>
<dbReference type="InterPro" id="IPR036388">
    <property type="entry name" value="WH-like_DNA-bd_sf"/>
</dbReference>
<dbReference type="Proteomes" id="UP001497457">
    <property type="component" value="Chromosome 17b"/>
</dbReference>
<dbReference type="FunFam" id="1.10.10.10:FF:000217">
    <property type="entry name" value="Peroxisomal membrane protein PEX14"/>
    <property type="match status" value="1"/>
</dbReference>
<feature type="compositionally biased region" description="Low complexity" evidence="15">
    <location>
        <begin position="445"/>
        <end position="464"/>
    </location>
</feature>
<name>A0ABC8YWV1_9POAL</name>
<dbReference type="Gene3D" id="1.10.10.10">
    <property type="entry name" value="Winged helix-like DNA-binding domain superfamily/Winged helix DNA-binding domain"/>
    <property type="match status" value="1"/>
</dbReference>
<reference evidence="18" key="1">
    <citation type="submission" date="2024-10" db="EMBL/GenBank/DDBJ databases">
        <authorList>
            <person name="Ryan C."/>
        </authorList>
    </citation>
    <scope>NUCLEOTIDE SEQUENCE [LARGE SCALE GENOMIC DNA]</scope>
</reference>
<keyword evidence="3 14" id="KW-0813">Transport</keyword>
<keyword evidence="8 14" id="KW-0472">Membrane</keyword>
<keyword evidence="19" id="KW-1185">Reference proteome</keyword>
<accession>A0ABC8YWV1</accession>
<feature type="domain" description="Peroxisomal membrane protein PEX14 central plants" evidence="17">
    <location>
        <begin position="132"/>
        <end position="244"/>
    </location>
</feature>
<evidence type="ECO:0000259" key="17">
    <source>
        <dbReference type="Pfam" id="PF23020"/>
    </source>
</evidence>
<evidence type="ECO:0000256" key="12">
    <source>
        <dbReference type="ARBA" id="ARBA00053920"/>
    </source>
</evidence>
<sequence>MAEQSPSSAPQDGSGGSESLNSLVIQASQLMREDYIQNAVNFLSHPKVRGSPVIHRRSFLEKKGLTNEEIDEAFRRVPDPKPNGTDAAAAAAAGSQQANNHNQSVALQPYTEVQSQAPTGSVTAIAPHAKAQFSWGNTLLGAGLFLGLGASAAITLKKWFIPSLKSGTCRVVAEEDENVKDELTCKLYKEIREAIKVSASAISDIARTNQEVLASKDEDREVLMKLREAFESQANVFKSLNETLLNHIRENRFSQYNLLEDHVQPAPWNGRIDYQGRASQQTNMYAVPPNSSFDPGRHSFMPLPAEPTYGYGPYSGSYAEQRVQRPGYGFQPQVSNDRQNLGLRGNYQGVSSNHHASNAIDDPTVAAAEFQRRWVPPQTPGVIMPEATAAIRQPRPVLRQQSQPADDGRLSTDVPRPSEPTVATSEQMNGAPGAPGGELAGDGGTETANVGSSSGSQEQQQEAA</sequence>
<keyword evidence="9 14" id="KW-0576">Peroxisome</keyword>
<dbReference type="PANTHER" id="PTHR23058:SF14">
    <property type="entry name" value="PEROXISOMAL MEMBRANE PROTEIN PEX14"/>
    <property type="match status" value="1"/>
</dbReference>
<feature type="domain" description="Peroxisome membrane anchor protein Pex14p N-terminal" evidence="16">
    <location>
        <begin position="32"/>
        <end position="76"/>
    </location>
</feature>
<comment type="function">
    <text evidence="12 14">Component of the PEX13-PEX14 docking complex, a translocon channel that specifically mediates the import of peroxisomal cargo proteins bound to PEX5 receptor. The PEX13-PEX14 docking complex forms a large import pore which can be opened to a diameter of about 9 nm. Mechanistically, PEX5 receptor along with cargo proteins associates with the PEX14 subunit of the PEX13-PEX14 docking complex in the cytosol, leading to the insertion of the receptor into the organelle membrane with the concomitant translocation of the cargo into the peroxisome matrix.</text>
</comment>
<comment type="subcellular location">
    <subcellularLocation>
        <location evidence="1">Peroxisome membrane</location>
        <topology evidence="1">Single-pass membrane protein</topology>
    </subcellularLocation>
</comment>
<dbReference type="EMBL" id="OZ075127">
    <property type="protein sequence ID" value="CAL4950926.1"/>
    <property type="molecule type" value="Genomic_DNA"/>
</dbReference>
<organism evidence="18 19">
    <name type="scientific">Urochloa decumbens</name>
    <dbReference type="NCBI Taxonomy" id="240449"/>
    <lineage>
        <taxon>Eukaryota</taxon>
        <taxon>Viridiplantae</taxon>
        <taxon>Streptophyta</taxon>
        <taxon>Embryophyta</taxon>
        <taxon>Tracheophyta</taxon>
        <taxon>Spermatophyta</taxon>
        <taxon>Magnoliopsida</taxon>
        <taxon>Liliopsida</taxon>
        <taxon>Poales</taxon>
        <taxon>Poaceae</taxon>
        <taxon>PACMAD clade</taxon>
        <taxon>Panicoideae</taxon>
        <taxon>Panicodae</taxon>
        <taxon>Paniceae</taxon>
        <taxon>Melinidinae</taxon>
        <taxon>Urochloa</taxon>
    </lineage>
</organism>
<dbReference type="GO" id="GO:0016560">
    <property type="term" value="P:protein import into peroxisome matrix, docking"/>
    <property type="evidence" value="ECO:0007669"/>
    <property type="project" value="UniProtKB-UniRule"/>
</dbReference>
<evidence type="ECO:0000313" key="18">
    <source>
        <dbReference type="EMBL" id="CAL4950926.1"/>
    </source>
</evidence>
<evidence type="ECO:0000256" key="7">
    <source>
        <dbReference type="ARBA" id="ARBA00023010"/>
    </source>
</evidence>
<evidence type="ECO:0000256" key="5">
    <source>
        <dbReference type="ARBA" id="ARBA00022927"/>
    </source>
</evidence>
<keyword evidence="6" id="KW-1133">Transmembrane helix</keyword>
<evidence type="ECO:0000256" key="9">
    <source>
        <dbReference type="ARBA" id="ARBA00023140"/>
    </source>
</evidence>
<evidence type="ECO:0000256" key="4">
    <source>
        <dbReference type="ARBA" id="ARBA00022692"/>
    </source>
</evidence>
<dbReference type="AlphaFoldDB" id="A0ABC8YWV1"/>
<dbReference type="Pfam" id="PF04695">
    <property type="entry name" value="Pex14_N"/>
    <property type="match status" value="1"/>
</dbReference>
<evidence type="ECO:0000256" key="3">
    <source>
        <dbReference type="ARBA" id="ARBA00022448"/>
    </source>
</evidence>
<keyword evidence="7" id="KW-0811">Translocation</keyword>
<evidence type="ECO:0000313" key="19">
    <source>
        <dbReference type="Proteomes" id="UP001497457"/>
    </source>
</evidence>
<dbReference type="InterPro" id="IPR025655">
    <property type="entry name" value="PEX14"/>
</dbReference>
<dbReference type="Pfam" id="PF23020">
    <property type="entry name" value="PEX14-like_2nd"/>
    <property type="match status" value="1"/>
</dbReference>
<feature type="compositionally biased region" description="Gly residues" evidence="15">
    <location>
        <begin position="433"/>
        <end position="444"/>
    </location>
</feature>
<evidence type="ECO:0000256" key="8">
    <source>
        <dbReference type="ARBA" id="ARBA00023136"/>
    </source>
</evidence>
<feature type="region of interest" description="Disordered" evidence="15">
    <location>
        <begin position="388"/>
        <end position="464"/>
    </location>
</feature>
<evidence type="ECO:0000256" key="10">
    <source>
        <dbReference type="ARBA" id="ARBA00029502"/>
    </source>
</evidence>